<proteinExistence type="predicted"/>
<dbReference type="Gramene" id="TKW22474">
    <property type="protein sequence ID" value="TKW22474"/>
    <property type="gene ID" value="SEVIR_4G230500v2"/>
</dbReference>
<dbReference type="AlphaFoldDB" id="A0A4U6V3N7"/>
<name>A0A4U6V3N7_SETVI</name>
<dbReference type="Proteomes" id="UP000298652">
    <property type="component" value="Chromosome 4"/>
</dbReference>
<reference evidence="2" key="1">
    <citation type="submission" date="2019-03" db="EMBL/GenBank/DDBJ databases">
        <title>WGS assembly of Setaria viridis.</title>
        <authorList>
            <person name="Huang P."/>
            <person name="Jenkins J."/>
            <person name="Grimwood J."/>
            <person name="Barry K."/>
            <person name="Healey A."/>
            <person name="Mamidi S."/>
            <person name="Sreedasyam A."/>
            <person name="Shu S."/>
            <person name="Feldman M."/>
            <person name="Wu J."/>
            <person name="Yu Y."/>
            <person name="Chen C."/>
            <person name="Johnson J."/>
            <person name="Rokhsar D."/>
            <person name="Baxter I."/>
            <person name="Schmutz J."/>
            <person name="Brutnell T."/>
            <person name="Kellogg E."/>
        </authorList>
    </citation>
    <scope>NUCLEOTIDE SEQUENCE [LARGE SCALE GENOMIC DNA]</scope>
</reference>
<dbReference type="OMA" id="CGCGEMD"/>
<gene>
    <name evidence="2" type="ORF">SEVIR_4G230500v2</name>
</gene>
<sequence length="138" mass="14281">MRESVDQDRRRSRVGSAMGDHHLQLHRPASIEKIPVPDKKKSLLHVGAPSPGGHQQHGGGGASWHEAPAVSVITTPRTAAAAKQQQNTLPGTGSPRACLCSPTVHAGSFRCRLHRGIGGGGGSVGSGLHEMSKKPGGV</sequence>
<keyword evidence="3" id="KW-1185">Reference proteome</keyword>
<evidence type="ECO:0000256" key="1">
    <source>
        <dbReference type="SAM" id="MobiDB-lite"/>
    </source>
</evidence>
<dbReference type="EMBL" id="CM016555">
    <property type="protein sequence ID" value="TKW22474.1"/>
    <property type="molecule type" value="Genomic_DNA"/>
</dbReference>
<protein>
    <submittedName>
        <fullName evidence="2">Uncharacterized protein</fullName>
    </submittedName>
</protein>
<evidence type="ECO:0000313" key="2">
    <source>
        <dbReference type="EMBL" id="TKW22474.1"/>
    </source>
</evidence>
<organism evidence="2 3">
    <name type="scientific">Setaria viridis</name>
    <name type="common">Green bristlegrass</name>
    <name type="synonym">Setaria italica subsp. viridis</name>
    <dbReference type="NCBI Taxonomy" id="4556"/>
    <lineage>
        <taxon>Eukaryota</taxon>
        <taxon>Viridiplantae</taxon>
        <taxon>Streptophyta</taxon>
        <taxon>Embryophyta</taxon>
        <taxon>Tracheophyta</taxon>
        <taxon>Spermatophyta</taxon>
        <taxon>Magnoliopsida</taxon>
        <taxon>Liliopsida</taxon>
        <taxon>Poales</taxon>
        <taxon>Poaceae</taxon>
        <taxon>PACMAD clade</taxon>
        <taxon>Panicoideae</taxon>
        <taxon>Panicodae</taxon>
        <taxon>Paniceae</taxon>
        <taxon>Cenchrinae</taxon>
        <taxon>Setaria</taxon>
    </lineage>
</organism>
<feature type="region of interest" description="Disordered" evidence="1">
    <location>
        <begin position="1"/>
        <end position="20"/>
    </location>
</feature>
<feature type="region of interest" description="Disordered" evidence="1">
    <location>
        <begin position="28"/>
        <end position="64"/>
    </location>
</feature>
<dbReference type="PANTHER" id="PTHR33132:SF111">
    <property type="entry name" value="OS08G0167249 PROTEIN"/>
    <property type="match status" value="1"/>
</dbReference>
<evidence type="ECO:0000313" key="3">
    <source>
        <dbReference type="Proteomes" id="UP000298652"/>
    </source>
</evidence>
<accession>A0A4U6V3N7</accession>
<dbReference type="PANTHER" id="PTHR33132">
    <property type="entry name" value="OSJNBB0118P14.9 PROTEIN"/>
    <property type="match status" value="1"/>
</dbReference>